<dbReference type="Proteomes" id="UP000648801">
    <property type="component" value="Unassembled WGS sequence"/>
</dbReference>
<dbReference type="AlphaFoldDB" id="A0A916RQV7"/>
<keyword evidence="3" id="KW-1185">Reference proteome</keyword>
<feature type="chain" id="PRO_5036941660" evidence="1">
    <location>
        <begin position="21"/>
        <end position="296"/>
    </location>
</feature>
<comment type="caution">
    <text evidence="2">The sequence shown here is derived from an EMBL/GenBank/DDBJ whole genome shotgun (WGS) entry which is preliminary data.</text>
</comment>
<reference evidence="2" key="2">
    <citation type="submission" date="2020-09" db="EMBL/GenBank/DDBJ databases">
        <authorList>
            <person name="Sun Q."/>
            <person name="Zhou Y."/>
        </authorList>
    </citation>
    <scope>NUCLEOTIDE SEQUENCE</scope>
    <source>
        <strain evidence="2">CGMCC 1.15447</strain>
    </source>
</reference>
<protein>
    <submittedName>
        <fullName evidence="2">Uncharacterized protein</fullName>
    </submittedName>
</protein>
<accession>A0A916RQV7</accession>
<proteinExistence type="predicted"/>
<sequence>MAAKLLSVLFLFCGSLLAQNATVLIHDTNGNQTTGTISNGNLYFHDSKGNSAYGTIRGERVFLSTDKGEITFGTIRDGNVFLTDPKGITTGTIQNGNIFLNNSDGSITTGSYDKNGNVLTSTSPSAQEQQQNLEQQQLRRQQNYEAGATVGQAIGNDIAGAVANHRINSFCKANPTATYLTSDGIHIDCPKSTFNSWEQEQIDAFCADNPGKGIGFGKHMVNCVTPPSSPNLKWATWALKQWRWDYMHQHNKDVIAAALTSDQLSANWEYWRVKYCTLAPSGATYTDLNGKKRSCN</sequence>
<evidence type="ECO:0000313" key="3">
    <source>
        <dbReference type="Proteomes" id="UP000648801"/>
    </source>
</evidence>
<keyword evidence="1" id="KW-0732">Signal</keyword>
<dbReference type="SUPFAM" id="SSF69360">
    <property type="entry name" value="Cell wall binding repeat"/>
    <property type="match status" value="1"/>
</dbReference>
<gene>
    <name evidence="2" type="ORF">GCM10011507_16800</name>
</gene>
<dbReference type="RefSeq" id="WP_188758880.1">
    <property type="nucleotide sequence ID" value="NZ_BMJB01000001.1"/>
</dbReference>
<feature type="signal peptide" evidence="1">
    <location>
        <begin position="1"/>
        <end position="20"/>
    </location>
</feature>
<evidence type="ECO:0000313" key="2">
    <source>
        <dbReference type="EMBL" id="GGA65874.1"/>
    </source>
</evidence>
<organism evidence="2 3">
    <name type="scientific">Edaphobacter acidisoli</name>
    <dbReference type="NCBI Taxonomy" id="2040573"/>
    <lineage>
        <taxon>Bacteria</taxon>
        <taxon>Pseudomonadati</taxon>
        <taxon>Acidobacteriota</taxon>
        <taxon>Terriglobia</taxon>
        <taxon>Terriglobales</taxon>
        <taxon>Acidobacteriaceae</taxon>
        <taxon>Edaphobacter</taxon>
    </lineage>
</organism>
<dbReference type="EMBL" id="BMJB01000001">
    <property type="protein sequence ID" value="GGA65874.1"/>
    <property type="molecule type" value="Genomic_DNA"/>
</dbReference>
<evidence type="ECO:0000256" key="1">
    <source>
        <dbReference type="SAM" id="SignalP"/>
    </source>
</evidence>
<reference evidence="2" key="1">
    <citation type="journal article" date="2014" name="Int. J. Syst. Evol. Microbiol.">
        <title>Complete genome sequence of Corynebacterium casei LMG S-19264T (=DSM 44701T), isolated from a smear-ripened cheese.</title>
        <authorList>
            <consortium name="US DOE Joint Genome Institute (JGI-PGF)"/>
            <person name="Walter F."/>
            <person name="Albersmeier A."/>
            <person name="Kalinowski J."/>
            <person name="Ruckert C."/>
        </authorList>
    </citation>
    <scope>NUCLEOTIDE SEQUENCE</scope>
    <source>
        <strain evidence="2">CGMCC 1.15447</strain>
    </source>
</reference>
<name>A0A916RQV7_9BACT</name>